<dbReference type="InterPro" id="IPR008552">
    <property type="entry name" value="DUF834"/>
</dbReference>
<evidence type="ECO:0000256" key="1">
    <source>
        <dbReference type="SAM" id="MobiDB-lite"/>
    </source>
</evidence>
<reference evidence="3" key="2">
    <citation type="submission" date="2018-05" db="EMBL/GenBank/DDBJ databases">
        <title>OgluRS3 (Oryza glumaepatula Reference Sequence Version 3).</title>
        <authorList>
            <person name="Zhang J."/>
            <person name="Kudrna D."/>
            <person name="Lee S."/>
            <person name="Talag J."/>
            <person name="Welchert J."/>
            <person name="Wing R.A."/>
        </authorList>
    </citation>
    <scope>NUCLEOTIDE SEQUENCE [LARGE SCALE GENOMIC DNA]</scope>
</reference>
<keyword evidence="4" id="KW-1185">Reference proteome</keyword>
<organism evidence="3">
    <name type="scientific">Oryza glumipatula</name>
    <dbReference type="NCBI Taxonomy" id="40148"/>
    <lineage>
        <taxon>Eukaryota</taxon>
        <taxon>Viridiplantae</taxon>
        <taxon>Streptophyta</taxon>
        <taxon>Embryophyta</taxon>
        <taxon>Tracheophyta</taxon>
        <taxon>Spermatophyta</taxon>
        <taxon>Magnoliopsida</taxon>
        <taxon>Liliopsida</taxon>
        <taxon>Poales</taxon>
        <taxon>Poaceae</taxon>
        <taxon>BOP clade</taxon>
        <taxon>Oryzoideae</taxon>
        <taxon>Oryzeae</taxon>
        <taxon>Oryzinae</taxon>
        <taxon>Oryza</taxon>
    </lineage>
</organism>
<dbReference type="Pfam" id="PF05754">
    <property type="entry name" value="DUF834"/>
    <property type="match status" value="1"/>
</dbReference>
<evidence type="ECO:0000259" key="2">
    <source>
        <dbReference type="Pfam" id="PF05754"/>
    </source>
</evidence>
<dbReference type="Proteomes" id="UP000026961">
    <property type="component" value="Chromosome 10"/>
</dbReference>
<protein>
    <recommendedName>
        <fullName evidence="2">DUF834 domain-containing protein</fullName>
    </recommendedName>
</protein>
<feature type="domain" description="DUF834" evidence="2">
    <location>
        <begin position="115"/>
        <end position="166"/>
    </location>
</feature>
<feature type="region of interest" description="Disordered" evidence="1">
    <location>
        <begin position="1"/>
        <end position="31"/>
    </location>
</feature>
<sequence length="217" mass="22476">MEQGGGEEKGVREAAASTGRRGGALVTTGERGRVAGLARDLPKVEEGLGWGDMARGGENRRPGKVEAVELTGARGEWSSGEFPVAWSGDWGTAGAATLWVAVGRPGKTPLTGGERLKAVEVRRLWCGGGSGAPVAFLGKGGDAEMRLSTAEPMVAVAWRGDGRSGGGGRLESTGGRWSSAARWEWCRRGGRGGRSGCRGAMWSGEADGGGRLARRRL</sequence>
<name>A0A0E0B832_9ORYZ</name>
<dbReference type="AlphaFoldDB" id="A0A0E0B832"/>
<accession>A0A0E0B832</accession>
<evidence type="ECO:0000313" key="4">
    <source>
        <dbReference type="Proteomes" id="UP000026961"/>
    </source>
</evidence>
<reference evidence="3" key="1">
    <citation type="submission" date="2015-04" db="UniProtKB">
        <authorList>
            <consortium name="EnsemblPlants"/>
        </authorList>
    </citation>
    <scope>IDENTIFICATION</scope>
</reference>
<dbReference type="Gramene" id="OGLUM10G03010.1">
    <property type="protein sequence ID" value="OGLUM10G03010.1"/>
    <property type="gene ID" value="OGLUM10G03010"/>
</dbReference>
<feature type="compositionally biased region" description="Basic and acidic residues" evidence="1">
    <location>
        <begin position="1"/>
        <end position="12"/>
    </location>
</feature>
<evidence type="ECO:0000313" key="3">
    <source>
        <dbReference type="EnsemblPlants" id="OGLUM10G03010.1"/>
    </source>
</evidence>
<dbReference type="HOGENOM" id="CLU_1273972_0_0_1"/>
<dbReference type="EnsemblPlants" id="OGLUM10G03010.1">
    <property type="protein sequence ID" value="OGLUM10G03010.1"/>
    <property type="gene ID" value="OGLUM10G03010"/>
</dbReference>
<proteinExistence type="predicted"/>